<feature type="region of interest" description="Disordered" evidence="1">
    <location>
        <begin position="126"/>
        <end position="176"/>
    </location>
</feature>
<dbReference type="CDD" id="cd01647">
    <property type="entry name" value="RT_LTR"/>
    <property type="match status" value="1"/>
</dbReference>
<feature type="non-terminal residue" evidence="3">
    <location>
        <position position="1"/>
    </location>
</feature>
<evidence type="ECO:0000313" key="3">
    <source>
        <dbReference type="EMBL" id="RDX82896.1"/>
    </source>
</evidence>
<dbReference type="EMBL" id="QJKJ01007516">
    <property type="protein sequence ID" value="RDX82896.1"/>
    <property type="molecule type" value="Genomic_DNA"/>
</dbReference>
<reference evidence="3" key="1">
    <citation type="submission" date="2018-05" db="EMBL/GenBank/DDBJ databases">
        <title>Draft genome of Mucuna pruriens seed.</title>
        <authorList>
            <person name="Nnadi N.E."/>
            <person name="Vos R."/>
            <person name="Hasami M.H."/>
            <person name="Devisetty U.K."/>
            <person name="Aguiy J.C."/>
        </authorList>
    </citation>
    <scope>NUCLEOTIDE SEQUENCE [LARGE SCALE GENOMIC DNA]</scope>
    <source>
        <strain evidence="3">JCA_2017</strain>
    </source>
</reference>
<comment type="caution">
    <text evidence="3">The sequence shown here is derived from an EMBL/GenBank/DDBJ whole genome shotgun (WGS) entry which is preliminary data.</text>
</comment>
<dbReference type="InterPro" id="IPR043502">
    <property type="entry name" value="DNA/RNA_pol_sf"/>
</dbReference>
<dbReference type="SUPFAM" id="SSF56672">
    <property type="entry name" value="DNA/RNA polymerases"/>
    <property type="match status" value="1"/>
</dbReference>
<dbReference type="PANTHER" id="PTHR24559:SF429">
    <property type="entry name" value="RNA-DIRECTED DNA POLYMERASE HOMOLOG"/>
    <property type="match status" value="1"/>
</dbReference>
<dbReference type="PANTHER" id="PTHR24559">
    <property type="entry name" value="TRANSPOSON TY3-I GAG-POL POLYPROTEIN"/>
    <property type="match status" value="1"/>
</dbReference>
<dbReference type="InterPro" id="IPR000477">
    <property type="entry name" value="RT_dom"/>
</dbReference>
<proteinExistence type="predicted"/>
<evidence type="ECO:0000259" key="2">
    <source>
        <dbReference type="Pfam" id="PF00078"/>
    </source>
</evidence>
<feature type="compositionally biased region" description="Basic and acidic residues" evidence="1">
    <location>
        <begin position="130"/>
        <end position="148"/>
    </location>
</feature>
<accession>A0A371FX66</accession>
<keyword evidence="4" id="KW-1185">Reference proteome</keyword>
<dbReference type="Gene3D" id="3.30.70.270">
    <property type="match status" value="1"/>
</dbReference>
<dbReference type="Proteomes" id="UP000257109">
    <property type="component" value="Unassembled WGS sequence"/>
</dbReference>
<dbReference type="Pfam" id="PF00078">
    <property type="entry name" value="RVT_1"/>
    <property type="match status" value="1"/>
</dbReference>
<dbReference type="AlphaFoldDB" id="A0A371FX66"/>
<dbReference type="InterPro" id="IPR053134">
    <property type="entry name" value="RNA-dir_DNA_polymerase"/>
</dbReference>
<gene>
    <name evidence="3" type="ORF">CR513_36261</name>
</gene>
<protein>
    <recommendedName>
        <fullName evidence="2">Reverse transcriptase domain-containing protein</fullName>
    </recommendedName>
</protein>
<name>A0A371FX66_MUCPR</name>
<organism evidence="3 4">
    <name type="scientific">Mucuna pruriens</name>
    <name type="common">Velvet bean</name>
    <name type="synonym">Dolichos pruriens</name>
    <dbReference type="NCBI Taxonomy" id="157652"/>
    <lineage>
        <taxon>Eukaryota</taxon>
        <taxon>Viridiplantae</taxon>
        <taxon>Streptophyta</taxon>
        <taxon>Embryophyta</taxon>
        <taxon>Tracheophyta</taxon>
        <taxon>Spermatophyta</taxon>
        <taxon>Magnoliopsida</taxon>
        <taxon>eudicotyledons</taxon>
        <taxon>Gunneridae</taxon>
        <taxon>Pentapetalae</taxon>
        <taxon>rosids</taxon>
        <taxon>fabids</taxon>
        <taxon>Fabales</taxon>
        <taxon>Fabaceae</taxon>
        <taxon>Papilionoideae</taxon>
        <taxon>50 kb inversion clade</taxon>
        <taxon>NPAAA clade</taxon>
        <taxon>indigoferoid/millettioid clade</taxon>
        <taxon>Phaseoleae</taxon>
        <taxon>Mucuna</taxon>
    </lineage>
</organism>
<dbReference type="Gene3D" id="3.10.10.10">
    <property type="entry name" value="HIV Type 1 Reverse Transcriptase, subunit A, domain 1"/>
    <property type="match status" value="1"/>
</dbReference>
<feature type="domain" description="Reverse transcriptase" evidence="2">
    <location>
        <begin position="262"/>
        <end position="380"/>
    </location>
</feature>
<evidence type="ECO:0000313" key="4">
    <source>
        <dbReference type="Proteomes" id="UP000257109"/>
    </source>
</evidence>
<sequence>MPRPGYFLRSMHHRQLYIHRCYAKLRSLNECYTRMEIQLSNKSVIQPLGVLEDVLLQVNDLIFLADFYVLNIEDKAPGKGSALILRRPFLMVARTKIDMYVEDPLNGEEAEIDSVNLEQAETISNNQLEARSDSSEKESQQAKAEFDFRQPSPLSDRVGQPTPSTEDKFVSPQSPITELKPLPKHLKYTYLEDRGCPTDKVAVVETESDPIGRGEKESHETTCSQDHLSHLRQLMDEFGSSGFGMTIMKNRQGEMMLTRIRNSWQVYIDSRKLNQATRKDHFLLPFIDQVLEKLAGKSHYCFLDGFVGYMQIHIALVDQYKTTFTCPFGTFAYTRMSFGLCNAVSTFLRYMISIFFDLLEDCMEVFMDDFTVYAESFEACLDNLSPSATQMYQK</sequence>
<evidence type="ECO:0000256" key="1">
    <source>
        <dbReference type="SAM" id="MobiDB-lite"/>
    </source>
</evidence>
<dbReference type="InterPro" id="IPR043128">
    <property type="entry name" value="Rev_trsase/Diguanyl_cyclase"/>
</dbReference>